<reference evidence="2" key="1">
    <citation type="submission" date="2009-01" db="EMBL/GenBank/DDBJ databases">
        <title>Complete sequence of plasmid 1 of Methylobacterium nodulans ORS 2060.</title>
        <authorList>
            <consortium name="US DOE Joint Genome Institute"/>
            <person name="Lucas S."/>
            <person name="Copeland A."/>
            <person name="Lapidus A."/>
            <person name="Glavina del Rio T."/>
            <person name="Dalin E."/>
            <person name="Tice H."/>
            <person name="Bruce D."/>
            <person name="Goodwin L."/>
            <person name="Pitluck S."/>
            <person name="Sims D."/>
            <person name="Brettin T."/>
            <person name="Detter J.C."/>
            <person name="Han C."/>
            <person name="Larimer F."/>
            <person name="Land M."/>
            <person name="Hauser L."/>
            <person name="Kyrpides N."/>
            <person name="Ivanova N."/>
            <person name="Marx C.J."/>
            <person name="Richardson P."/>
        </authorList>
    </citation>
    <scope>NUCLEOTIDE SEQUENCE [LARGE SCALE GENOMIC DNA]</scope>
    <source>
        <strain evidence="2">LMG 21967 / CNCM I-2342 / ORS 2060</strain>
        <plasmid evidence="2">Plasmid pMNOD01</plasmid>
    </source>
</reference>
<dbReference type="Proteomes" id="UP000008207">
    <property type="component" value="Plasmid pMNOD01"/>
</dbReference>
<organism evidence="1 2">
    <name type="scientific">Methylobacterium nodulans (strain LMG 21967 / CNCM I-2342 / ORS 2060)</name>
    <dbReference type="NCBI Taxonomy" id="460265"/>
    <lineage>
        <taxon>Bacteria</taxon>
        <taxon>Pseudomonadati</taxon>
        <taxon>Pseudomonadota</taxon>
        <taxon>Alphaproteobacteria</taxon>
        <taxon>Hyphomicrobiales</taxon>
        <taxon>Methylobacteriaceae</taxon>
        <taxon>Methylobacterium</taxon>
    </lineage>
</organism>
<accession>B8IWL8</accession>
<dbReference type="KEGG" id="mno:Mnod_8755"/>
<protein>
    <submittedName>
        <fullName evidence="1">Uncharacterized protein</fullName>
    </submittedName>
</protein>
<proteinExistence type="predicted"/>
<keyword evidence="2" id="KW-1185">Reference proteome</keyword>
<dbReference type="EMBL" id="CP001350">
    <property type="protein sequence ID" value="ACL62808.1"/>
    <property type="molecule type" value="Genomic_DNA"/>
</dbReference>
<keyword evidence="1" id="KW-0614">Plasmid</keyword>
<dbReference type="RefSeq" id="WP_015934337.1">
    <property type="nucleotide sequence ID" value="NC_011892.1"/>
</dbReference>
<dbReference type="HOGENOM" id="CLU_1747508_0_0_5"/>
<geneLocation type="plasmid" evidence="1 2">
    <name>pMNOD01</name>
</geneLocation>
<evidence type="ECO:0000313" key="2">
    <source>
        <dbReference type="Proteomes" id="UP000008207"/>
    </source>
</evidence>
<sequence>MTAAAEADFRCLIQAPAGGKLHNTARPYRAAMPITNAPTDPAGLVQEWSRGLASLSAGQPPCPGFKPDEWIETLTNARRFVEDFGLQAAELGWDPLTLFGVGPTTGAIRADFCQRCHMLHDRSEHQRRRRFTLLRRKAMGDLFHGPYSL</sequence>
<evidence type="ECO:0000313" key="1">
    <source>
        <dbReference type="EMBL" id="ACL62808.1"/>
    </source>
</evidence>
<gene>
    <name evidence="1" type="ordered locus">Mnod_8755</name>
</gene>
<name>B8IWL8_METNO</name>
<dbReference type="AlphaFoldDB" id="B8IWL8"/>